<proteinExistence type="predicted"/>
<reference evidence="1" key="1">
    <citation type="submission" date="2018-06" db="EMBL/GenBank/DDBJ databases">
        <authorList>
            <person name="Zhirakovskaya E."/>
        </authorList>
    </citation>
    <scope>NUCLEOTIDE SEQUENCE</scope>
</reference>
<dbReference type="Pfam" id="PF18886">
    <property type="entry name" value="DUF5649"/>
    <property type="match status" value="8"/>
</dbReference>
<feature type="non-terminal residue" evidence="1">
    <location>
        <position position="1"/>
    </location>
</feature>
<sequence length="1047" mass="108466">AIHNLSGPISITALSGVLNTVDINNNAGVNLSTDPILNNLTINSNGSISQTGAWTVVGLTTLNSNSNSITLDQNNDFNQLTVSNAATVSINDINEGLNIVANNISNTLNITATNTVNLQGDAGALAISTTAGDILDSDAITVSGDTVLNTATGDIIFDATGNRLNTITINQANDVTLNNQGAIQIAGNMNTATLTAGLNTNPSNITNIDGSALNVSGQTNLILANGGDINLNNNATHNLLGPVRVTASAGVLNTVDINNNAGVNLSTDPILNNLIINANGDISQTDAWNVAGLTSLDSNNNVITLNQDNDFNRVEINNTRNASLNDIRNGLSVTANAIRDTLNIKATGLVRVQGNATALDISTTAGGIEDSAALIITGNTQLNSENADITFNNNTTNLNTVTITQARNAQLFDLDSLILNAINITDNLNVTAGNTLTLAGTMGGLNATSNTGDIISNGAINVSGDTQLSAANADITLNAPDNDFNTLTIVNANNANITDTNALTLTATNLNNTLSVTTGDTLTISGKMNDLLATVSPTPEAIGGIVDNGPLQVNNRAQFDAGGGDINLSNAANDFNVIEANNARQMNITDANALTITARNISGPTSLIANDVVNISGLFNDLSITTTGGIQNGAGPLISNGLTSLDAGNSDISLTHAANDFNQLEITRAGNTTLNDTNAINLQNINTGDLTLTAQGNIIQAADKQVSATGSASINAGTADINLAGDNLFTTLTLAANNATVVNNQALTLNDSTLGRSLDLTTKNGSLSINQIRAADTIRLNAAEALVNLNNTNENLITNRATLQAGTGIGHASQINTRIASLQALNTRSGDINITNTSARITLDSVVNQGANSGNFNFRTGEDVFINNITLRQDLRQAFLTNSPATSGTGTVNMFSTRGSFLGSGTNTPDIRATNLLVIGLNGTLGTIARPLVLDISGTVELALRASLDPTFLAPAPAPADIRNTSFLPFISANVLNAVTGLTVIGVENLLDINIAIFTDLNLFSVSDEPVLLPKDQWWENGYTVEEDEEYFRQTTGQGVIGHGEEY</sequence>
<dbReference type="InterPro" id="IPR043709">
    <property type="entry name" value="DUF5649"/>
</dbReference>
<dbReference type="AlphaFoldDB" id="A0A3B0XT08"/>
<evidence type="ECO:0000313" key="1">
    <source>
        <dbReference type="EMBL" id="VAW71408.1"/>
    </source>
</evidence>
<accession>A0A3B0XT08</accession>
<protein>
    <recommendedName>
        <fullName evidence="2">S-layer family protein</fullName>
    </recommendedName>
</protein>
<organism evidence="1">
    <name type="scientific">hydrothermal vent metagenome</name>
    <dbReference type="NCBI Taxonomy" id="652676"/>
    <lineage>
        <taxon>unclassified sequences</taxon>
        <taxon>metagenomes</taxon>
        <taxon>ecological metagenomes</taxon>
    </lineage>
</organism>
<evidence type="ECO:0008006" key="2">
    <source>
        <dbReference type="Google" id="ProtNLM"/>
    </source>
</evidence>
<name>A0A3B0XT08_9ZZZZ</name>
<dbReference type="EMBL" id="UOFJ01000599">
    <property type="protein sequence ID" value="VAW71408.1"/>
    <property type="molecule type" value="Genomic_DNA"/>
</dbReference>
<gene>
    <name evidence="1" type="ORF">MNBD_GAMMA10-1625</name>
</gene>